<keyword evidence="4" id="KW-1003">Cell membrane</keyword>
<proteinExistence type="inferred from homology"/>
<dbReference type="InterPro" id="IPR020846">
    <property type="entry name" value="MFS_dom"/>
</dbReference>
<dbReference type="InterPro" id="IPR036259">
    <property type="entry name" value="MFS_trans_sf"/>
</dbReference>
<evidence type="ECO:0000313" key="10">
    <source>
        <dbReference type="EMBL" id="KRN21970.1"/>
    </source>
</evidence>
<evidence type="ECO:0000256" key="6">
    <source>
        <dbReference type="ARBA" id="ARBA00022989"/>
    </source>
</evidence>
<dbReference type="NCBIfam" id="TIGR00711">
    <property type="entry name" value="efflux_EmrB"/>
    <property type="match status" value="1"/>
</dbReference>
<comment type="similarity">
    <text evidence="2">Belongs to the major facilitator superfamily. EmrB family.</text>
</comment>
<feature type="transmembrane region" description="Helical" evidence="8">
    <location>
        <begin position="359"/>
        <end position="380"/>
    </location>
</feature>
<comment type="subcellular location">
    <subcellularLocation>
        <location evidence="1">Cell membrane</location>
        <topology evidence="1">Multi-pass membrane protein</topology>
    </subcellularLocation>
</comment>
<evidence type="ECO:0000313" key="11">
    <source>
        <dbReference type="Proteomes" id="UP000051442"/>
    </source>
</evidence>
<dbReference type="AlphaFoldDB" id="A0A0R2F013"/>
<feature type="transmembrane region" description="Helical" evidence="8">
    <location>
        <begin position="105"/>
        <end position="124"/>
    </location>
</feature>
<feature type="transmembrane region" description="Helical" evidence="8">
    <location>
        <begin position="81"/>
        <end position="99"/>
    </location>
</feature>
<dbReference type="InterPro" id="IPR011701">
    <property type="entry name" value="MFS"/>
</dbReference>
<evidence type="ECO:0000256" key="3">
    <source>
        <dbReference type="ARBA" id="ARBA00022448"/>
    </source>
</evidence>
<feature type="transmembrane region" description="Helical" evidence="8">
    <location>
        <begin position="136"/>
        <end position="161"/>
    </location>
</feature>
<dbReference type="EMBL" id="AYZM01000101">
    <property type="protein sequence ID" value="KRN21970.1"/>
    <property type="molecule type" value="Genomic_DNA"/>
</dbReference>
<dbReference type="GO" id="GO:0022857">
    <property type="term" value="F:transmembrane transporter activity"/>
    <property type="evidence" value="ECO:0007669"/>
    <property type="project" value="InterPro"/>
</dbReference>
<protein>
    <submittedName>
        <fullName evidence="10">Transport protein</fullName>
    </submittedName>
</protein>
<accession>A0A0R2F013</accession>
<feature type="transmembrane region" description="Helical" evidence="8">
    <location>
        <begin position="401"/>
        <end position="421"/>
    </location>
</feature>
<dbReference type="PANTHER" id="PTHR42718">
    <property type="entry name" value="MAJOR FACILITATOR SUPERFAMILY MULTIDRUG TRANSPORTER MFSC"/>
    <property type="match status" value="1"/>
</dbReference>
<evidence type="ECO:0000256" key="1">
    <source>
        <dbReference type="ARBA" id="ARBA00004651"/>
    </source>
</evidence>
<feature type="domain" description="Major facilitator superfamily (MFS) profile" evidence="9">
    <location>
        <begin position="11"/>
        <end position="465"/>
    </location>
</feature>
<reference evidence="10 11" key="1">
    <citation type="journal article" date="2015" name="Genome Announc.">
        <title>Expanding the biotechnology potential of lactobacilli through comparative genomics of 213 strains and associated genera.</title>
        <authorList>
            <person name="Sun Z."/>
            <person name="Harris H.M."/>
            <person name="McCann A."/>
            <person name="Guo C."/>
            <person name="Argimon S."/>
            <person name="Zhang W."/>
            <person name="Yang X."/>
            <person name="Jeffery I.B."/>
            <person name="Cooney J.C."/>
            <person name="Kagawa T.F."/>
            <person name="Liu W."/>
            <person name="Song Y."/>
            <person name="Salvetti E."/>
            <person name="Wrobel A."/>
            <person name="Rasinkangas P."/>
            <person name="Parkhill J."/>
            <person name="Rea M.C."/>
            <person name="O'Sullivan O."/>
            <person name="Ritari J."/>
            <person name="Douillard F.P."/>
            <person name="Paul Ross R."/>
            <person name="Yang R."/>
            <person name="Briner A.E."/>
            <person name="Felis G.E."/>
            <person name="de Vos W.M."/>
            <person name="Barrangou R."/>
            <person name="Klaenhammer T.R."/>
            <person name="Caufield P.W."/>
            <person name="Cui Y."/>
            <person name="Zhang H."/>
            <person name="O'Toole P.W."/>
        </authorList>
    </citation>
    <scope>NUCLEOTIDE SEQUENCE [LARGE SCALE GENOMIC DNA]</scope>
    <source>
        <strain evidence="10 11">DSM 23365</strain>
    </source>
</reference>
<dbReference type="Gene3D" id="1.20.1720.10">
    <property type="entry name" value="Multidrug resistance protein D"/>
    <property type="match status" value="1"/>
</dbReference>
<feature type="transmembrane region" description="Helical" evidence="8">
    <location>
        <begin position="202"/>
        <end position="222"/>
    </location>
</feature>
<sequence length="466" mass="50321">MIMTQKHSMTQILLAVLATGVMIFCGMVIETSMNIVFPTLMAEFNISTSTVQWMTTSYLLVVSIIVPISAYLKERFKTKSLFIFAIVFFIIGVSIDAFAEKFALLIVGRIIQGIGTGVALPLMFNIIIDEVPTEKLGIMMAVGTLVTAIGPALGPTLGGIISDVLNWHYIFIFLLPILLVALVLGFFTIPQSRPLNKRSFDFIGFAFIPLLFGGFILALNQISTNGIASWQFVTSLLVGLIGLLGFLHRSKHQTQPLLNLSIFKNQQFSAHVVSFLLIQMTLLGLGFLLPNFSQIVLNKSATIAALQLLSGAIIGAIFTLLSGKILDEFGANKPIKLGTIIIFLALCLFLFSTSHLSNATIIIFYAIFMLGVGTALANIMTNGITLLPSTYKADGNATFNVTQQFAGAVGTTVCSTIVALFQSGTPSSDIYTVTTRLGTKAGFSVLAVLTGLSCLIMWLTLNRSNK</sequence>
<feature type="transmembrane region" description="Helical" evidence="8">
    <location>
        <begin position="228"/>
        <end position="247"/>
    </location>
</feature>
<dbReference type="Pfam" id="PF07690">
    <property type="entry name" value="MFS_1"/>
    <property type="match status" value="1"/>
</dbReference>
<evidence type="ECO:0000256" key="4">
    <source>
        <dbReference type="ARBA" id="ARBA00022475"/>
    </source>
</evidence>
<dbReference type="OrthoDB" id="9816041at2"/>
<feature type="transmembrane region" description="Helical" evidence="8">
    <location>
        <begin position="441"/>
        <end position="461"/>
    </location>
</feature>
<evidence type="ECO:0000256" key="7">
    <source>
        <dbReference type="ARBA" id="ARBA00023136"/>
    </source>
</evidence>
<evidence type="ECO:0000259" key="9">
    <source>
        <dbReference type="PROSITE" id="PS50850"/>
    </source>
</evidence>
<dbReference type="Gene3D" id="1.20.1250.20">
    <property type="entry name" value="MFS general substrate transporter like domains"/>
    <property type="match status" value="1"/>
</dbReference>
<dbReference type="SUPFAM" id="SSF103473">
    <property type="entry name" value="MFS general substrate transporter"/>
    <property type="match status" value="1"/>
</dbReference>
<feature type="transmembrane region" description="Helical" evidence="8">
    <location>
        <begin position="167"/>
        <end position="190"/>
    </location>
</feature>
<comment type="caution">
    <text evidence="10">The sequence shown here is derived from an EMBL/GenBank/DDBJ whole genome shotgun (WGS) entry which is preliminary data.</text>
</comment>
<keyword evidence="5 8" id="KW-0812">Transmembrane</keyword>
<dbReference type="GO" id="GO:0005886">
    <property type="term" value="C:plasma membrane"/>
    <property type="evidence" value="ECO:0007669"/>
    <property type="project" value="UniProtKB-SubCell"/>
</dbReference>
<feature type="transmembrane region" description="Helical" evidence="8">
    <location>
        <begin position="335"/>
        <end position="353"/>
    </location>
</feature>
<name>A0A0R2F013_9LACO</name>
<keyword evidence="11" id="KW-1185">Reference proteome</keyword>
<organism evidence="10 11">
    <name type="scientific">Secundilactobacillus similis DSM 23365 = JCM 2765</name>
    <dbReference type="NCBI Taxonomy" id="1423804"/>
    <lineage>
        <taxon>Bacteria</taxon>
        <taxon>Bacillati</taxon>
        <taxon>Bacillota</taxon>
        <taxon>Bacilli</taxon>
        <taxon>Lactobacillales</taxon>
        <taxon>Lactobacillaceae</taxon>
        <taxon>Secundilactobacillus</taxon>
    </lineage>
</organism>
<dbReference type="PATRIC" id="fig|1423804.4.peg.918"/>
<keyword evidence="6 8" id="KW-1133">Transmembrane helix</keyword>
<dbReference type="Proteomes" id="UP000051442">
    <property type="component" value="Unassembled WGS sequence"/>
</dbReference>
<evidence type="ECO:0000256" key="2">
    <source>
        <dbReference type="ARBA" id="ARBA00008537"/>
    </source>
</evidence>
<feature type="transmembrane region" description="Helical" evidence="8">
    <location>
        <begin position="12"/>
        <end position="33"/>
    </location>
</feature>
<evidence type="ECO:0000256" key="5">
    <source>
        <dbReference type="ARBA" id="ARBA00022692"/>
    </source>
</evidence>
<gene>
    <name evidence="10" type="ORF">FD14_GL000852</name>
</gene>
<keyword evidence="3" id="KW-0813">Transport</keyword>
<dbReference type="PROSITE" id="PS50850">
    <property type="entry name" value="MFS"/>
    <property type="match status" value="1"/>
</dbReference>
<dbReference type="InterPro" id="IPR004638">
    <property type="entry name" value="EmrB-like"/>
</dbReference>
<feature type="transmembrane region" description="Helical" evidence="8">
    <location>
        <begin position="301"/>
        <end position="323"/>
    </location>
</feature>
<feature type="transmembrane region" description="Helical" evidence="8">
    <location>
        <begin position="268"/>
        <end position="289"/>
    </location>
</feature>
<keyword evidence="7 8" id="KW-0472">Membrane</keyword>
<dbReference type="PANTHER" id="PTHR42718:SF9">
    <property type="entry name" value="MAJOR FACILITATOR SUPERFAMILY MULTIDRUG TRANSPORTER MFSC"/>
    <property type="match status" value="1"/>
</dbReference>
<evidence type="ECO:0000256" key="8">
    <source>
        <dbReference type="SAM" id="Phobius"/>
    </source>
</evidence>
<feature type="transmembrane region" description="Helical" evidence="8">
    <location>
        <begin position="53"/>
        <end position="72"/>
    </location>
</feature>